<keyword evidence="9" id="KW-0238">DNA-binding</keyword>
<dbReference type="FunFam" id="1.20.5.170:FF:000042">
    <property type="entry name" value="Cyclic AMP-responsive element-binding protein 3-like protein 3"/>
    <property type="match status" value="1"/>
</dbReference>
<keyword evidence="11" id="KW-0010">Activator</keyword>
<keyword evidence="6" id="KW-0735">Signal-anchor</keyword>
<evidence type="ECO:0000256" key="12">
    <source>
        <dbReference type="ARBA" id="ARBA00023163"/>
    </source>
</evidence>
<evidence type="ECO:0000256" key="5">
    <source>
        <dbReference type="ARBA" id="ARBA00022824"/>
    </source>
</evidence>
<dbReference type="Proteomes" id="UP001178508">
    <property type="component" value="Chromosome 12"/>
</dbReference>
<sequence length="496" mass="54787">MMSVTEDLPDMDGADLMGLLFHSREDGSTEPLFPDENGLIESWLSEQDMLTGMDTEDFLSSLLEGEDNMEAFCPSHSPLGSDSGISDDSSTGVGNNNHLSCPSPQGSDSDVVPSPSYSQPSPVPFDSALPPAEQQTESPEALTVQADHSYSMLQSEDRDMDLLQSVRAEKPDTDVFIDLDDYVSEVMEEDITSELPCSLDIEDSTENSSEPKTTDQFQFKEIVLTEEEKRLLSKEGVTIPTHMPLTKAEERTLKRVRRKIRNKQSAQESRKKKKVYVDGLENRVAICTAHNLELQKKVQMLQKQNISLIEQLRKLQGIVKMSTMKASTTSTCVMVFLLSFCLIIFPSVNPFGGKTDQKEVYTPSSIISRTLRSVPPDSTDAMLYLESKEEEKDFLLIPKAEVEINAPIFASGQKNHTPDYQRPDTETGVNSNSSADFPSPAQAAEMTPPGVGALQEGSVDGSVTSPVAYEVKGSKDNWIDQNPPSVILQQHRSDEM</sequence>
<comment type="subcellular location">
    <subcellularLocation>
        <location evidence="1">Endoplasmic reticulum membrane</location>
        <topology evidence="1">Single-pass type II membrane protein</topology>
    </subcellularLocation>
</comment>
<comment type="subunit">
    <text evidence="3">Binds DNA as a dimer.</text>
</comment>
<dbReference type="PANTHER" id="PTHR45996:SF4">
    <property type="entry name" value="CYCLIC AMP-RESPONSIVE ELEMENT-BINDING PROTEIN 3"/>
    <property type="match status" value="1"/>
</dbReference>
<evidence type="ECO:0000256" key="13">
    <source>
        <dbReference type="ARBA" id="ARBA00023180"/>
    </source>
</evidence>
<dbReference type="Pfam" id="PF00170">
    <property type="entry name" value="bZIP_1"/>
    <property type="match status" value="1"/>
</dbReference>
<dbReference type="PROSITE" id="PS00036">
    <property type="entry name" value="BZIP_BASIC"/>
    <property type="match status" value="1"/>
</dbReference>
<keyword evidence="10" id="KW-0472">Membrane</keyword>
<feature type="region of interest" description="Disordered" evidence="16">
    <location>
        <begin position="410"/>
        <end position="460"/>
    </location>
</feature>
<keyword evidence="8" id="KW-0805">Transcription regulation</keyword>
<protein>
    <submittedName>
        <fullName evidence="18">cAMP responsive element binding protein 3-like 3 like</fullName>
    </submittedName>
</protein>
<dbReference type="GO" id="GO:0005789">
    <property type="term" value="C:endoplasmic reticulum membrane"/>
    <property type="evidence" value="ECO:0007669"/>
    <property type="project" value="UniProtKB-SubCell"/>
</dbReference>
<keyword evidence="14" id="KW-0539">Nucleus</keyword>
<feature type="compositionally biased region" description="Low complexity" evidence="16">
    <location>
        <begin position="80"/>
        <end position="92"/>
    </location>
</feature>
<evidence type="ECO:0000256" key="2">
    <source>
        <dbReference type="ARBA" id="ARBA00009050"/>
    </source>
</evidence>
<dbReference type="SUPFAM" id="SSF57959">
    <property type="entry name" value="Leucine zipper domain"/>
    <property type="match status" value="1"/>
</dbReference>
<keyword evidence="4" id="KW-0812">Transmembrane</keyword>
<feature type="compositionally biased region" description="Polar residues" evidence="16">
    <location>
        <begin position="479"/>
        <end position="490"/>
    </location>
</feature>
<feature type="domain" description="BZIP" evidence="17">
    <location>
        <begin position="252"/>
        <end position="315"/>
    </location>
</feature>
<keyword evidence="7" id="KW-1133">Transmembrane helix</keyword>
<organism evidence="18 19">
    <name type="scientific">Xyrichtys novacula</name>
    <name type="common">Pearly razorfish</name>
    <name type="synonym">Hemipteronotus novacula</name>
    <dbReference type="NCBI Taxonomy" id="13765"/>
    <lineage>
        <taxon>Eukaryota</taxon>
        <taxon>Metazoa</taxon>
        <taxon>Chordata</taxon>
        <taxon>Craniata</taxon>
        <taxon>Vertebrata</taxon>
        <taxon>Euteleostomi</taxon>
        <taxon>Actinopterygii</taxon>
        <taxon>Neopterygii</taxon>
        <taxon>Teleostei</taxon>
        <taxon>Neoteleostei</taxon>
        <taxon>Acanthomorphata</taxon>
        <taxon>Eupercaria</taxon>
        <taxon>Labriformes</taxon>
        <taxon>Labridae</taxon>
        <taxon>Xyrichtys</taxon>
    </lineage>
</organism>
<gene>
    <name evidence="18" type="ORF">XNOV1_A017137</name>
</gene>
<feature type="compositionally biased region" description="Low complexity" evidence="16">
    <location>
        <begin position="102"/>
        <end position="120"/>
    </location>
</feature>
<evidence type="ECO:0000259" key="17">
    <source>
        <dbReference type="PROSITE" id="PS50217"/>
    </source>
</evidence>
<dbReference type="AlphaFoldDB" id="A0AAV1G741"/>
<dbReference type="InterPro" id="IPR004827">
    <property type="entry name" value="bZIP"/>
</dbReference>
<accession>A0AAV1G741</accession>
<evidence type="ECO:0000256" key="9">
    <source>
        <dbReference type="ARBA" id="ARBA00023125"/>
    </source>
</evidence>
<proteinExistence type="inferred from homology"/>
<keyword evidence="19" id="KW-1185">Reference proteome</keyword>
<dbReference type="CDD" id="cd14689">
    <property type="entry name" value="bZIP_CREB3"/>
    <property type="match status" value="1"/>
</dbReference>
<dbReference type="Gene3D" id="1.20.5.170">
    <property type="match status" value="1"/>
</dbReference>
<comment type="function">
    <text evidence="15">Transcriptional activator. Binds the cAMP response element (CRE). Activates transcription through box-B element and CRE. Seems to function synergistically with atf6. Regulates FGF21 transcription.</text>
</comment>
<keyword evidence="13" id="KW-0325">Glycoprotein</keyword>
<dbReference type="InterPro" id="IPR046347">
    <property type="entry name" value="bZIP_sf"/>
</dbReference>
<evidence type="ECO:0000256" key="6">
    <source>
        <dbReference type="ARBA" id="ARBA00022968"/>
    </source>
</evidence>
<evidence type="ECO:0000313" key="18">
    <source>
        <dbReference type="EMBL" id="CAJ1069025.1"/>
    </source>
</evidence>
<evidence type="ECO:0000256" key="14">
    <source>
        <dbReference type="ARBA" id="ARBA00023242"/>
    </source>
</evidence>
<dbReference type="GO" id="GO:0005634">
    <property type="term" value="C:nucleus"/>
    <property type="evidence" value="ECO:0007669"/>
    <property type="project" value="TreeGrafter"/>
</dbReference>
<dbReference type="PROSITE" id="PS50217">
    <property type="entry name" value="BZIP"/>
    <property type="match status" value="1"/>
</dbReference>
<feature type="region of interest" description="Disordered" evidence="16">
    <location>
        <begin position="474"/>
        <end position="496"/>
    </location>
</feature>
<evidence type="ECO:0000256" key="15">
    <source>
        <dbReference type="ARBA" id="ARBA00057520"/>
    </source>
</evidence>
<evidence type="ECO:0000256" key="3">
    <source>
        <dbReference type="ARBA" id="ARBA00011195"/>
    </source>
</evidence>
<name>A0AAV1G741_XYRNO</name>
<evidence type="ECO:0000256" key="1">
    <source>
        <dbReference type="ARBA" id="ARBA00004648"/>
    </source>
</evidence>
<feature type="compositionally biased region" description="Polar residues" evidence="16">
    <location>
        <begin position="427"/>
        <end position="436"/>
    </location>
</feature>
<dbReference type="SMART" id="SM00338">
    <property type="entry name" value="BRLZ"/>
    <property type="match status" value="1"/>
</dbReference>
<comment type="similarity">
    <text evidence="2">Belongs to the bZIP family. ATF subfamily.</text>
</comment>
<evidence type="ECO:0000256" key="10">
    <source>
        <dbReference type="ARBA" id="ARBA00023136"/>
    </source>
</evidence>
<reference evidence="18" key="1">
    <citation type="submission" date="2023-08" db="EMBL/GenBank/DDBJ databases">
        <authorList>
            <person name="Alioto T."/>
            <person name="Alioto T."/>
            <person name="Gomez Garrido J."/>
        </authorList>
    </citation>
    <scope>NUCLEOTIDE SEQUENCE</scope>
</reference>
<evidence type="ECO:0000256" key="8">
    <source>
        <dbReference type="ARBA" id="ARBA00023015"/>
    </source>
</evidence>
<evidence type="ECO:0000256" key="16">
    <source>
        <dbReference type="SAM" id="MobiDB-lite"/>
    </source>
</evidence>
<feature type="region of interest" description="Disordered" evidence="16">
    <location>
        <begin position="69"/>
        <end position="141"/>
    </location>
</feature>
<dbReference type="PANTHER" id="PTHR45996">
    <property type="entry name" value="AGAP001464-PB"/>
    <property type="match status" value="1"/>
</dbReference>
<evidence type="ECO:0000256" key="4">
    <source>
        <dbReference type="ARBA" id="ARBA00022692"/>
    </source>
</evidence>
<evidence type="ECO:0000256" key="11">
    <source>
        <dbReference type="ARBA" id="ARBA00023159"/>
    </source>
</evidence>
<evidence type="ECO:0000313" key="19">
    <source>
        <dbReference type="Proteomes" id="UP001178508"/>
    </source>
</evidence>
<dbReference type="GO" id="GO:0000981">
    <property type="term" value="F:DNA-binding transcription factor activity, RNA polymerase II-specific"/>
    <property type="evidence" value="ECO:0007669"/>
    <property type="project" value="TreeGrafter"/>
</dbReference>
<keyword evidence="12" id="KW-0804">Transcription</keyword>
<dbReference type="InterPro" id="IPR051381">
    <property type="entry name" value="CREB_ATF_subfamily"/>
</dbReference>
<keyword evidence="5" id="KW-0256">Endoplasmic reticulum</keyword>
<dbReference type="EMBL" id="OY660875">
    <property type="protein sequence ID" value="CAJ1069025.1"/>
    <property type="molecule type" value="Genomic_DNA"/>
</dbReference>
<feature type="compositionally biased region" description="Basic and acidic residues" evidence="16">
    <location>
        <begin position="416"/>
        <end position="425"/>
    </location>
</feature>
<evidence type="ECO:0000256" key="7">
    <source>
        <dbReference type="ARBA" id="ARBA00022989"/>
    </source>
</evidence>
<dbReference type="GO" id="GO:0000978">
    <property type="term" value="F:RNA polymerase II cis-regulatory region sequence-specific DNA binding"/>
    <property type="evidence" value="ECO:0007669"/>
    <property type="project" value="TreeGrafter"/>
</dbReference>